<dbReference type="AlphaFoldDB" id="E6QC51"/>
<comment type="caution">
    <text evidence="1">The sequence shown here is derived from an EMBL/GenBank/DDBJ whole genome shotgun (WGS) entry which is preliminary data.</text>
</comment>
<evidence type="ECO:0000313" key="1">
    <source>
        <dbReference type="EMBL" id="CBI04777.1"/>
    </source>
</evidence>
<protein>
    <submittedName>
        <fullName evidence="1">Uncharacterized protein</fullName>
    </submittedName>
</protein>
<accession>E6QC51</accession>
<organism evidence="1">
    <name type="scientific">mine drainage metagenome</name>
    <dbReference type="NCBI Taxonomy" id="410659"/>
    <lineage>
        <taxon>unclassified sequences</taxon>
        <taxon>metagenomes</taxon>
        <taxon>ecological metagenomes</taxon>
    </lineage>
</organism>
<name>E6QC51_9ZZZZ</name>
<reference evidence="1" key="1">
    <citation type="submission" date="2009-10" db="EMBL/GenBank/DDBJ databases">
        <title>Diversity of trophic interactions inside an arsenic-rich microbial ecosystem.</title>
        <authorList>
            <person name="Bertin P.N."/>
            <person name="Heinrich-Salmeron A."/>
            <person name="Pelletier E."/>
            <person name="Goulhen-Chollet F."/>
            <person name="Arsene-Ploetze F."/>
            <person name="Gallien S."/>
            <person name="Calteau A."/>
            <person name="Vallenet D."/>
            <person name="Casiot C."/>
            <person name="Chane-Woon-Ming B."/>
            <person name="Giloteaux L."/>
            <person name="Barakat M."/>
            <person name="Bonnefoy V."/>
            <person name="Bruneel O."/>
            <person name="Chandler M."/>
            <person name="Cleiss J."/>
            <person name="Duran R."/>
            <person name="Elbaz-Poulichet F."/>
            <person name="Fonknechten N."/>
            <person name="Lauga B."/>
            <person name="Mornico D."/>
            <person name="Ortet P."/>
            <person name="Schaeffer C."/>
            <person name="Siguier P."/>
            <person name="Alexander Thil Smith A."/>
            <person name="Van Dorsselaer A."/>
            <person name="Weissenbach J."/>
            <person name="Medigue C."/>
            <person name="Le Paslier D."/>
        </authorList>
    </citation>
    <scope>NUCLEOTIDE SEQUENCE</scope>
</reference>
<proteinExistence type="predicted"/>
<gene>
    <name evidence="1" type="ORF">CARN5_1727</name>
</gene>
<sequence>MKEGPGNQRSLVATMTALKRLARAAFQNGMPGTTALRAMEAVRTTSRFQGRSALLVGAKTLYEIGERQSFLKLPTVHRHGTPQYHKNQWIISGWITV</sequence>
<dbReference type="EMBL" id="CABP01000084">
    <property type="protein sequence ID" value="CBI04777.1"/>
    <property type="molecule type" value="Genomic_DNA"/>
</dbReference>